<protein>
    <submittedName>
        <fullName evidence="2">Uncharacterized protein</fullName>
    </submittedName>
</protein>
<name>A0A182QB84_9DIPT</name>
<proteinExistence type="predicted"/>
<reference evidence="2" key="2">
    <citation type="submission" date="2020-05" db="UniProtKB">
        <authorList>
            <consortium name="EnsemblMetazoa"/>
        </authorList>
    </citation>
    <scope>IDENTIFICATION</scope>
    <source>
        <strain evidence="2">FAR1</strain>
    </source>
</reference>
<dbReference type="EnsemblMetazoa" id="AFAF006710-RA">
    <property type="protein sequence ID" value="AFAF006710-PA"/>
    <property type="gene ID" value="AFAF006710"/>
</dbReference>
<keyword evidence="3" id="KW-1185">Reference proteome</keyword>
<keyword evidence="1" id="KW-0732">Signal</keyword>
<evidence type="ECO:0000256" key="1">
    <source>
        <dbReference type="SAM" id="SignalP"/>
    </source>
</evidence>
<feature type="chain" id="PRO_5008132613" evidence="1">
    <location>
        <begin position="21"/>
        <end position="744"/>
    </location>
</feature>
<feature type="signal peptide" evidence="1">
    <location>
        <begin position="1"/>
        <end position="20"/>
    </location>
</feature>
<dbReference type="VEuPathDB" id="VectorBase:AFAF006710"/>
<evidence type="ECO:0000313" key="2">
    <source>
        <dbReference type="EnsemblMetazoa" id="AFAF006710-PA"/>
    </source>
</evidence>
<dbReference type="EMBL" id="AXCN02000370">
    <property type="status" value="NOT_ANNOTATED_CDS"/>
    <property type="molecule type" value="Genomic_DNA"/>
</dbReference>
<sequence>MNFWYYGLVVFRLCMEFGTGTCWLQVPPCTLRNWKGKPVRQPFEINGDVNYLRYDTAVYTPFSDFSTTRVKLELLKAYVLYGNRQLTIIVYCWNGIVGQSLTDLLPTDPESVRLFNMWSNCRTASYRVQYNKDHNILYLMGSLVLENGRKSEMFLALNQWQDDDIQRMDKQFNSSYLFRLNLGEACTLRSELTVHFDLSRNGGMNIENLCTVSQSPSCIFHTFKGKPIKQRFDVDGQLTYLRYAQPNYNPLRAFNPASHAHNCAKARVSYAHGRLNVSIYCKDDTASLPSYNESLPTDPALLRLANVWKNCRRTKYVMHYDRKQSVLYLTAGVCRQNNWVSEVFLTINQWTTTYIPLYLPFGRCYTMVQRPPCPLLDWNEEPIREDFQLQTTISYFRLEASVYSPFDVFTQRNRGFDCINANISYIGGRLELVLYCNITAGQNYSVPSVDWERISSTDLPWKNCRQTTYWIHYDPTLEVMFFRASIIEDAHRNGDMFLAGNEWTQKNVRAKDPKYAADHMLQPRRQCNCTERAQLSIMFDVMDSGGNCNISQKKPPCALLDWNGKPIRKDFQLHTSITYFRLDSSIFTPFSTFTGFDCINANISYIGGRLELVLYCKITSNQKYKPVLPVDEDLARLTNRWKNCHQTAYRILYHPSPEFMYFNAHVIKNTERNGEIFLAGNDLLPENIRTMDSRFASSAIVSGVVVEGSVHVFIDKTDGLQLKVNGDMDPMQETVSTCHGAGAW</sequence>
<dbReference type="AlphaFoldDB" id="A0A182QB84"/>
<dbReference type="Proteomes" id="UP000075886">
    <property type="component" value="Unassembled WGS sequence"/>
</dbReference>
<evidence type="ECO:0000313" key="3">
    <source>
        <dbReference type="Proteomes" id="UP000075886"/>
    </source>
</evidence>
<accession>A0A182QB84</accession>
<reference evidence="3" key="1">
    <citation type="submission" date="2014-01" db="EMBL/GenBank/DDBJ databases">
        <title>The Genome Sequence of Anopheles farauti FAR1 (V2).</title>
        <authorList>
            <consortium name="The Broad Institute Genomics Platform"/>
            <person name="Neafsey D.E."/>
            <person name="Besansky N."/>
            <person name="Howell P."/>
            <person name="Walton C."/>
            <person name="Young S.K."/>
            <person name="Zeng Q."/>
            <person name="Gargeya S."/>
            <person name="Fitzgerald M."/>
            <person name="Haas B."/>
            <person name="Abouelleil A."/>
            <person name="Allen A.W."/>
            <person name="Alvarado L."/>
            <person name="Arachchi H.M."/>
            <person name="Berlin A.M."/>
            <person name="Chapman S.B."/>
            <person name="Gainer-Dewar J."/>
            <person name="Goldberg J."/>
            <person name="Griggs A."/>
            <person name="Gujja S."/>
            <person name="Hansen M."/>
            <person name="Howarth C."/>
            <person name="Imamovic A."/>
            <person name="Ireland A."/>
            <person name="Larimer J."/>
            <person name="McCowan C."/>
            <person name="Murphy C."/>
            <person name="Pearson M."/>
            <person name="Poon T.W."/>
            <person name="Priest M."/>
            <person name="Roberts A."/>
            <person name="Saif S."/>
            <person name="Shea T."/>
            <person name="Sisk P."/>
            <person name="Sykes S."/>
            <person name="Wortman J."/>
            <person name="Nusbaum C."/>
            <person name="Birren B."/>
        </authorList>
    </citation>
    <scope>NUCLEOTIDE SEQUENCE [LARGE SCALE GENOMIC DNA]</scope>
    <source>
        <strain evidence="3">FAR1</strain>
    </source>
</reference>
<organism evidence="2 3">
    <name type="scientific">Anopheles farauti</name>
    <dbReference type="NCBI Taxonomy" id="69004"/>
    <lineage>
        <taxon>Eukaryota</taxon>
        <taxon>Metazoa</taxon>
        <taxon>Ecdysozoa</taxon>
        <taxon>Arthropoda</taxon>
        <taxon>Hexapoda</taxon>
        <taxon>Insecta</taxon>
        <taxon>Pterygota</taxon>
        <taxon>Neoptera</taxon>
        <taxon>Endopterygota</taxon>
        <taxon>Diptera</taxon>
        <taxon>Nematocera</taxon>
        <taxon>Culicoidea</taxon>
        <taxon>Culicidae</taxon>
        <taxon>Anophelinae</taxon>
        <taxon>Anopheles</taxon>
    </lineage>
</organism>